<sequence length="139" mass="14830">MRINSNNLIQPSTISAGSGGMNMPDQGADFADRLGKAVQASEQVKTTATATATTATGEDAKLKAACQDMEAVFLNMMMTRMRATVPKDGLFGNSQEEQMLTSMLDTELTKNMAQAGGMGLADMLYHQLSKTTVKSQATR</sequence>
<dbReference type="RefSeq" id="WP_245867487.1">
    <property type="nucleotide sequence ID" value="NZ_CP155573.1"/>
</dbReference>
<evidence type="ECO:0000313" key="3">
    <source>
        <dbReference type="EMBL" id="XFO68130.1"/>
    </source>
</evidence>
<proteinExistence type="predicted"/>
<feature type="domain" description="Flagellar protein FlgJ N-terminal" evidence="2">
    <location>
        <begin position="81"/>
        <end position="127"/>
    </location>
</feature>
<dbReference type="Pfam" id="PF10135">
    <property type="entry name" value="Rod-binding"/>
    <property type="match status" value="1"/>
</dbReference>
<feature type="region of interest" description="Disordered" evidence="1">
    <location>
        <begin position="1"/>
        <end position="20"/>
    </location>
</feature>
<evidence type="ECO:0000256" key="1">
    <source>
        <dbReference type="SAM" id="MobiDB-lite"/>
    </source>
</evidence>
<evidence type="ECO:0000259" key="2">
    <source>
        <dbReference type="Pfam" id="PF10135"/>
    </source>
</evidence>
<protein>
    <recommendedName>
        <fullName evidence="2">Flagellar protein FlgJ N-terminal domain-containing protein</fullName>
    </recommendedName>
</protein>
<keyword evidence="4" id="KW-1185">Reference proteome</keyword>
<feature type="compositionally biased region" description="Polar residues" evidence="1">
    <location>
        <begin position="1"/>
        <end position="16"/>
    </location>
</feature>
<gene>
    <name evidence="3" type="ORF">SPSIL_043500</name>
</gene>
<dbReference type="InterPro" id="IPR019301">
    <property type="entry name" value="Flagellar_prot_FlgJ_N"/>
</dbReference>
<name>A0ABZ3IRD6_9FIRM</name>
<accession>A0ABZ3IRD6</accession>
<dbReference type="Proteomes" id="UP000216752">
    <property type="component" value="Chromosome"/>
</dbReference>
<evidence type="ECO:0000313" key="4">
    <source>
        <dbReference type="Proteomes" id="UP000216752"/>
    </source>
</evidence>
<dbReference type="EMBL" id="CP155573">
    <property type="protein sequence ID" value="XFO68130.1"/>
    <property type="molecule type" value="Genomic_DNA"/>
</dbReference>
<reference evidence="3" key="1">
    <citation type="submission" date="2024-05" db="EMBL/GenBank/DDBJ databases">
        <title>Isolation and characterization of Sporomusa carbonis sp. nov., a carboxydotrophic hydrogenogen in the genus of Sporomusa isolated from a charcoal burning pile.</title>
        <authorList>
            <person name="Boeer T."/>
            <person name="Rosenbaum F."/>
            <person name="Eysell L."/>
            <person name="Mueller V."/>
            <person name="Daniel R."/>
            <person name="Poehlein A."/>
        </authorList>
    </citation>
    <scope>NUCLEOTIDE SEQUENCE [LARGE SCALE GENOMIC DNA]</scope>
    <source>
        <strain evidence="3">DSM 10669</strain>
    </source>
</reference>
<organism evidence="3 4">
    <name type="scientific">Sporomusa silvacetica DSM 10669</name>
    <dbReference type="NCBI Taxonomy" id="1123289"/>
    <lineage>
        <taxon>Bacteria</taxon>
        <taxon>Bacillati</taxon>
        <taxon>Bacillota</taxon>
        <taxon>Negativicutes</taxon>
        <taxon>Selenomonadales</taxon>
        <taxon>Sporomusaceae</taxon>
        <taxon>Sporomusa</taxon>
    </lineage>
</organism>